<reference evidence="2" key="1">
    <citation type="submission" date="2011-07" db="EMBL/GenBank/DDBJ databases">
        <title>Divergent evolution of antigenic variation in African trypanosomes.</title>
        <authorList>
            <person name="Jackson A.P."/>
            <person name="Berry A."/>
            <person name="Allison H.C."/>
            <person name="Burton P."/>
            <person name="Anderson J."/>
            <person name="Aslett M."/>
            <person name="Brown R."/>
            <person name="Corton N."/>
            <person name="Harris D."/>
            <person name="Hauser H."/>
            <person name="Gamble J."/>
            <person name="Gilderthorp R."/>
            <person name="McQuillan J."/>
            <person name="Quail M.A."/>
            <person name="Sanders M."/>
            <person name="Van Tonder A."/>
            <person name="Ginger M.L."/>
            <person name="Donelson J.E."/>
            <person name="Field M.C."/>
            <person name="Barry J.D."/>
            <person name="Berriman M."/>
            <person name="Hertz-Fowler C."/>
        </authorList>
    </citation>
    <scope>NUCLEOTIDE SEQUENCE [LARGE SCALE GENOMIC DNA]</scope>
    <source>
        <strain evidence="2">IL3000</strain>
    </source>
</reference>
<dbReference type="EMBL" id="CAEQ01001854">
    <property type="protein sequence ID" value="CCD15275.1"/>
    <property type="molecule type" value="Genomic_DNA"/>
</dbReference>
<keyword evidence="2" id="KW-1185">Reference proteome</keyword>
<sequence>MHLCTGTNYSGRTVSVLPAGTVSWVMHLCMGTNYSGRTMSVLPAGTVSWVVRLCTGTNYSGRTMSVLPAGTVSWVMHLCTGTNYSGRTMSVLPAGTVSWVMHLCTGTNYSGRTMSVLPAGTVSWVVRLCTGTNYSGRTVSVLPAGTVSWTKCCRGLRSSYGSNGVVIVIKVVVTLPWGIMKAGWCLTAMAIIFSSGTPKLARRRRAGSNRVPRVTINVRGCLIGVPLSPVYKRPKLNDHHVVCLVIYRRI</sequence>
<evidence type="ECO:0000313" key="2">
    <source>
        <dbReference type="Proteomes" id="UP000000702"/>
    </source>
</evidence>
<dbReference type="AlphaFoldDB" id="F9WDC2"/>
<reference evidence="1 2" key="2">
    <citation type="journal article" date="2012" name="Proc. Natl. Acad. Sci. U.S.A.">
        <title>Antigenic diversity is generated by distinct evolutionary mechanisms in African trypanosome species.</title>
        <authorList>
            <person name="Jackson A.P."/>
            <person name="Berry A."/>
            <person name="Aslett M."/>
            <person name="Allison H.C."/>
            <person name="Burton P."/>
            <person name="Vavrova-Anderson J."/>
            <person name="Brown R."/>
            <person name="Browne H."/>
            <person name="Corton N."/>
            <person name="Hauser H."/>
            <person name="Gamble J."/>
            <person name="Gilderthorp R."/>
            <person name="Marcello L."/>
            <person name="McQuillan J."/>
            <person name="Otto T.D."/>
            <person name="Quail M.A."/>
            <person name="Sanders M.J."/>
            <person name="van Tonder A."/>
            <person name="Ginger M.L."/>
            <person name="Field M.C."/>
            <person name="Barry J.D."/>
            <person name="Hertz-Fowler C."/>
            <person name="Berriman M."/>
        </authorList>
    </citation>
    <scope>NUCLEOTIDE SEQUENCE [LARGE SCALE GENOMIC DNA]</scope>
    <source>
        <strain evidence="1 2">IL3000</strain>
    </source>
</reference>
<comment type="caution">
    <text evidence="1">The sequence shown here is derived from an EMBL/GenBank/DDBJ whole genome shotgun (WGS) entry which is preliminary data.</text>
</comment>
<evidence type="ECO:0000313" key="1">
    <source>
        <dbReference type="EMBL" id="CCD15275.1"/>
    </source>
</evidence>
<dbReference type="VEuPathDB" id="TriTrypDB:TcIL3000_0_58100"/>
<gene>
    <name evidence="1" type="ORF">TCIL3000_0_58100</name>
</gene>
<proteinExistence type="predicted"/>
<accession>F9WDC2</accession>
<protein>
    <submittedName>
        <fullName evidence="1">WGS project CAEQ00000000 data, annotated contig 2351</fullName>
    </submittedName>
</protein>
<organism evidence="1 2">
    <name type="scientific">Trypanosoma congolense (strain IL3000)</name>
    <dbReference type="NCBI Taxonomy" id="1068625"/>
    <lineage>
        <taxon>Eukaryota</taxon>
        <taxon>Discoba</taxon>
        <taxon>Euglenozoa</taxon>
        <taxon>Kinetoplastea</taxon>
        <taxon>Metakinetoplastina</taxon>
        <taxon>Trypanosomatida</taxon>
        <taxon>Trypanosomatidae</taxon>
        <taxon>Trypanosoma</taxon>
        <taxon>Nannomonas</taxon>
    </lineage>
</organism>
<name>F9WDC2_TRYCI</name>
<dbReference type="Proteomes" id="UP000000702">
    <property type="component" value="Unassembled WGS sequence"/>
</dbReference>